<sequence length="393" mass="43642">MKEQTVDGLNLDELERLIRAADARDDELWKTITGIGVDRVARLLVEEVAFRADPATVHRTFDVGLEITGEEAAEPIRYILQVLPSGQIEFFEGTSPTTVHVIGYRCADLARDIFGRARITRPIRRVLGSRFEESHDPSADRPLLESVLYSQRATAAVLSGIDPVVPDLGELSTRYLSDKWGGVHWFTPHYERHFAGLRYEQLRILDIGIGGFEGRSTGGGSLLMWRRYFPRALIFGMDIFDKSGLDQPRVTTLRGDQNNAAWLSEIAREYGPFDIVIDDGSHVNEHVLHSFSVLFEHLRLGGTYVIEDMWTSYCLGYGGDDSTVAGQSTSIGLVKRLVDALHHEEHHAGASVAEDSIASMLAGLHVYRNLAFIDKGTNIDGGIPAFIPRQALA</sequence>
<dbReference type="GO" id="GO:0017000">
    <property type="term" value="P:antibiotic biosynthetic process"/>
    <property type="evidence" value="ECO:0007669"/>
    <property type="project" value="UniProtKB-KW"/>
</dbReference>
<evidence type="ECO:0000256" key="1">
    <source>
        <dbReference type="ARBA" id="ARBA00004792"/>
    </source>
</evidence>
<evidence type="ECO:0000313" key="8">
    <source>
        <dbReference type="Proteomes" id="UP000584374"/>
    </source>
</evidence>
<evidence type="ECO:0000256" key="2">
    <source>
        <dbReference type="ARBA" id="ARBA00022603"/>
    </source>
</evidence>
<dbReference type="GO" id="GO:0032259">
    <property type="term" value="P:methylation"/>
    <property type="evidence" value="ECO:0007669"/>
    <property type="project" value="UniProtKB-KW"/>
</dbReference>
<dbReference type="Gene3D" id="3.30.1050.30">
    <property type="match status" value="1"/>
</dbReference>
<dbReference type="EMBL" id="JACHIW010000001">
    <property type="protein sequence ID" value="MBB5156856.1"/>
    <property type="molecule type" value="Genomic_DNA"/>
</dbReference>
<comment type="pathway">
    <text evidence="1">Antibiotic biosynthesis.</text>
</comment>
<evidence type="ECO:0000256" key="4">
    <source>
        <dbReference type="ARBA" id="ARBA00022691"/>
    </source>
</evidence>
<organism evidence="7 8">
    <name type="scientific">Saccharopolyspora phatthalungensis</name>
    <dbReference type="NCBI Taxonomy" id="664693"/>
    <lineage>
        <taxon>Bacteria</taxon>
        <taxon>Bacillati</taxon>
        <taxon>Actinomycetota</taxon>
        <taxon>Actinomycetes</taxon>
        <taxon>Pseudonocardiales</taxon>
        <taxon>Pseudonocardiaceae</taxon>
        <taxon>Saccharopolyspora</taxon>
    </lineage>
</organism>
<name>A0A840Q8T4_9PSEU</name>
<evidence type="ECO:0000256" key="5">
    <source>
        <dbReference type="ARBA" id="ARBA00023194"/>
    </source>
</evidence>
<dbReference type="Proteomes" id="UP000584374">
    <property type="component" value="Unassembled WGS sequence"/>
</dbReference>
<dbReference type="InterPro" id="IPR040800">
    <property type="entry name" value="MycE_N"/>
</dbReference>
<dbReference type="InterPro" id="IPR029063">
    <property type="entry name" value="SAM-dependent_MTases_sf"/>
</dbReference>
<dbReference type="Gene3D" id="3.40.50.150">
    <property type="entry name" value="Vaccinia Virus protein VP39"/>
    <property type="match status" value="1"/>
</dbReference>
<evidence type="ECO:0000313" key="7">
    <source>
        <dbReference type="EMBL" id="MBB5156856.1"/>
    </source>
</evidence>
<dbReference type="Pfam" id="PF17843">
    <property type="entry name" value="MycE_N"/>
    <property type="match status" value="1"/>
</dbReference>
<accession>A0A840Q8T4</accession>
<gene>
    <name evidence="7" type="ORF">BJ970_004390</name>
</gene>
<dbReference type="RefSeq" id="WP_184727910.1">
    <property type="nucleotide sequence ID" value="NZ_JACHIW010000001.1"/>
</dbReference>
<keyword evidence="5" id="KW-0045">Antibiotic biosynthesis</keyword>
<dbReference type="SUPFAM" id="SSF53335">
    <property type="entry name" value="S-adenosyl-L-methionine-dependent methyltransferases"/>
    <property type="match status" value="1"/>
</dbReference>
<feature type="domain" description="Methyltransferase MycE N-terminal" evidence="6">
    <location>
        <begin position="14"/>
        <end position="118"/>
    </location>
</feature>
<reference evidence="7 8" key="1">
    <citation type="submission" date="2020-08" db="EMBL/GenBank/DDBJ databases">
        <title>Sequencing the genomes of 1000 actinobacteria strains.</title>
        <authorList>
            <person name="Klenk H.-P."/>
        </authorList>
    </citation>
    <scope>NUCLEOTIDE SEQUENCE [LARGE SCALE GENOMIC DNA]</scope>
    <source>
        <strain evidence="7 8">DSM 45584</strain>
    </source>
</reference>
<protein>
    <submittedName>
        <fullName evidence="7">Demethylmacrocin O-methyltransferase</fullName>
        <ecNumber evidence="7">2.1.1.102</ecNumber>
    </submittedName>
</protein>
<dbReference type="AlphaFoldDB" id="A0A840Q8T4"/>
<keyword evidence="3 7" id="KW-0808">Transferase</keyword>
<evidence type="ECO:0000256" key="3">
    <source>
        <dbReference type="ARBA" id="ARBA00022679"/>
    </source>
</evidence>
<keyword evidence="2 7" id="KW-0489">Methyltransferase</keyword>
<dbReference type="GO" id="GO:0030770">
    <property type="term" value="F:demethylmacrocin O-methyltransferase activity"/>
    <property type="evidence" value="ECO:0007669"/>
    <property type="project" value="UniProtKB-EC"/>
</dbReference>
<dbReference type="EC" id="2.1.1.102" evidence="7"/>
<evidence type="ECO:0000259" key="6">
    <source>
        <dbReference type="Pfam" id="PF17843"/>
    </source>
</evidence>
<comment type="caution">
    <text evidence="7">The sequence shown here is derived from an EMBL/GenBank/DDBJ whole genome shotgun (WGS) entry which is preliminary data.</text>
</comment>
<keyword evidence="8" id="KW-1185">Reference proteome</keyword>
<keyword evidence="4" id="KW-0949">S-adenosyl-L-methionine</keyword>
<proteinExistence type="predicted"/>